<evidence type="ECO:0000256" key="1">
    <source>
        <dbReference type="SAM" id="Phobius"/>
    </source>
</evidence>
<reference evidence="3 4" key="1">
    <citation type="submission" date="2014-10" db="EMBL/GenBank/DDBJ databases">
        <title>Draft genome sequence of Actinoplanes utahensis NRRL 12052.</title>
        <authorList>
            <person name="Velasco-Bucheli B."/>
            <person name="del Cerro C."/>
            <person name="Hormigo D."/>
            <person name="Garcia J.L."/>
            <person name="Acebal C."/>
            <person name="Arroyo M."/>
            <person name="de la Mata I."/>
        </authorList>
    </citation>
    <scope>NUCLEOTIDE SEQUENCE [LARGE SCALE GENOMIC DNA]</scope>
    <source>
        <strain evidence="3 4">NRRL 12052</strain>
    </source>
</reference>
<sequence>MVRGMITRLVTAGTAFAAALALAAGTAPAAAQAAPKAPQPTAVQVTGNGLEEAVRVDQADRPKLFQMLMSEVNWLGSATSSTSAPKTATLGAKYTVTVLVKDAPNQIYHLYPLAAGGPRAHRPAKQPSGKMTEGWFYGRLSMPEALRLAGAPLEAKPDVVGGGIGGGVGTDLTEEEASAFDEVTAAVTEFRRLFLLNGAVLLIILTGLAGMAFLIRRRV</sequence>
<evidence type="ECO:0000313" key="4">
    <source>
        <dbReference type="Proteomes" id="UP000054537"/>
    </source>
</evidence>
<organism evidence="3 4">
    <name type="scientific">Actinoplanes utahensis</name>
    <dbReference type="NCBI Taxonomy" id="1869"/>
    <lineage>
        <taxon>Bacteria</taxon>
        <taxon>Bacillati</taxon>
        <taxon>Actinomycetota</taxon>
        <taxon>Actinomycetes</taxon>
        <taxon>Micromonosporales</taxon>
        <taxon>Micromonosporaceae</taxon>
        <taxon>Actinoplanes</taxon>
    </lineage>
</organism>
<feature type="transmembrane region" description="Helical" evidence="1">
    <location>
        <begin position="193"/>
        <end position="215"/>
    </location>
</feature>
<protein>
    <submittedName>
        <fullName evidence="3">Uncharacterized protein</fullName>
    </submittedName>
</protein>
<keyword evidence="1" id="KW-0812">Transmembrane</keyword>
<name>A0A0A6UK67_ACTUT</name>
<accession>A0A0A6UK67</accession>
<comment type="caution">
    <text evidence="3">The sequence shown here is derived from an EMBL/GenBank/DDBJ whole genome shotgun (WGS) entry which is preliminary data.</text>
</comment>
<evidence type="ECO:0000313" key="3">
    <source>
        <dbReference type="EMBL" id="KHD76520.1"/>
    </source>
</evidence>
<dbReference type="Proteomes" id="UP000054537">
    <property type="component" value="Unassembled WGS sequence"/>
</dbReference>
<feature type="chain" id="PRO_5002032875" evidence="2">
    <location>
        <begin position="34"/>
        <end position="219"/>
    </location>
</feature>
<keyword evidence="1" id="KW-1133">Transmembrane helix</keyword>
<dbReference type="EMBL" id="JRTT01000017">
    <property type="protein sequence ID" value="KHD76520.1"/>
    <property type="molecule type" value="Genomic_DNA"/>
</dbReference>
<dbReference type="OrthoDB" id="3381546at2"/>
<dbReference type="AlphaFoldDB" id="A0A0A6UK67"/>
<evidence type="ECO:0000256" key="2">
    <source>
        <dbReference type="SAM" id="SignalP"/>
    </source>
</evidence>
<keyword evidence="4" id="KW-1185">Reference proteome</keyword>
<keyword evidence="1" id="KW-0472">Membrane</keyword>
<proteinExistence type="predicted"/>
<feature type="signal peptide" evidence="2">
    <location>
        <begin position="1"/>
        <end position="33"/>
    </location>
</feature>
<keyword evidence="2" id="KW-0732">Signal</keyword>
<gene>
    <name evidence="3" type="ORF">MB27_16030</name>
</gene>
<dbReference type="eggNOG" id="ENOG5031HUI">
    <property type="taxonomic scope" value="Bacteria"/>
</dbReference>